<dbReference type="Proteomes" id="UP000254889">
    <property type="component" value="Chromosome"/>
</dbReference>
<dbReference type="InterPro" id="IPR011051">
    <property type="entry name" value="RmlC_Cupin_sf"/>
</dbReference>
<dbReference type="InterPro" id="IPR014710">
    <property type="entry name" value="RmlC-like_jellyroll"/>
</dbReference>
<gene>
    <name evidence="2" type="ORF">DW352_13165</name>
</gene>
<name>A0A345ZWS5_9HYPH</name>
<keyword evidence="3" id="KW-1185">Reference proteome</keyword>
<evidence type="ECO:0000313" key="3">
    <source>
        <dbReference type="Proteomes" id="UP000254889"/>
    </source>
</evidence>
<dbReference type="InterPro" id="IPR013096">
    <property type="entry name" value="Cupin_2"/>
</dbReference>
<dbReference type="InterPro" id="IPR047142">
    <property type="entry name" value="OryJ/VirC-like"/>
</dbReference>
<dbReference type="PANTHER" id="PTHR36156:SF2">
    <property type="entry name" value="CUPIN TYPE-2 DOMAIN-CONTAINING PROTEIN"/>
    <property type="match status" value="1"/>
</dbReference>
<accession>A0A345ZWS5</accession>
<feature type="domain" description="Cupin type-2" evidence="1">
    <location>
        <begin position="74"/>
        <end position="138"/>
    </location>
</feature>
<dbReference type="AlphaFoldDB" id="A0A345ZWS5"/>
<dbReference type="PANTHER" id="PTHR36156">
    <property type="entry name" value="SLR2101 PROTEIN"/>
    <property type="match status" value="1"/>
</dbReference>
<dbReference type="Pfam" id="PF07883">
    <property type="entry name" value="Cupin_2"/>
    <property type="match status" value="1"/>
</dbReference>
<evidence type="ECO:0000259" key="1">
    <source>
        <dbReference type="Pfam" id="PF07883"/>
    </source>
</evidence>
<protein>
    <submittedName>
        <fullName evidence="2">Cupin domain-containing protein</fullName>
    </submittedName>
</protein>
<dbReference type="CDD" id="cd02231">
    <property type="entry name" value="cupin_BLL6423-like"/>
    <property type="match status" value="1"/>
</dbReference>
<dbReference type="Gene3D" id="2.60.120.10">
    <property type="entry name" value="Jelly Rolls"/>
    <property type="match status" value="1"/>
</dbReference>
<dbReference type="SUPFAM" id="SSF51182">
    <property type="entry name" value="RmlC-like cupins"/>
    <property type="match status" value="1"/>
</dbReference>
<dbReference type="OrthoDB" id="713485at2"/>
<dbReference type="KEGG" id="ptaw:DW352_13165"/>
<evidence type="ECO:0000313" key="2">
    <source>
        <dbReference type="EMBL" id="AXK81372.1"/>
    </source>
</evidence>
<dbReference type="RefSeq" id="WP_115691751.1">
    <property type="nucleotide sequence ID" value="NZ_CP031417.1"/>
</dbReference>
<reference evidence="2 3" key="1">
    <citation type="submission" date="2018-07" db="EMBL/GenBank/DDBJ databases">
        <authorList>
            <person name="Quirk P.G."/>
            <person name="Krulwich T.A."/>
        </authorList>
    </citation>
    <scope>NUCLEOTIDE SEQUENCE [LARGE SCALE GENOMIC DNA]</scope>
    <source>
        <strain evidence="2 3">CC-BB4</strain>
    </source>
</reference>
<sequence length="159" mass="17136">MSLQIRRVVTGHTSDGRAKVEVDEMASNVISNRPGASSCVVWSTKGFPVDNDGFNDPTKASFKTTVDNGTVFRIVRYEPGVTPRNHRTDSIDYAVVIEGSIDMELDDGVVVTLKAGDVLVQRGTIHNWVNRGPDVCTIAFVLVSAKPVTANGKPLHAEG</sequence>
<proteinExistence type="predicted"/>
<organism evidence="2 3">
    <name type="scientific">Pseudolabrys taiwanensis</name>
    <dbReference type="NCBI Taxonomy" id="331696"/>
    <lineage>
        <taxon>Bacteria</taxon>
        <taxon>Pseudomonadati</taxon>
        <taxon>Pseudomonadota</taxon>
        <taxon>Alphaproteobacteria</taxon>
        <taxon>Hyphomicrobiales</taxon>
        <taxon>Xanthobacteraceae</taxon>
        <taxon>Pseudolabrys</taxon>
    </lineage>
</organism>
<dbReference type="EMBL" id="CP031417">
    <property type="protein sequence ID" value="AXK81372.1"/>
    <property type="molecule type" value="Genomic_DNA"/>
</dbReference>